<name>A0ABW6VZZ9_9ACTN</name>
<feature type="transmembrane region" description="Helical" evidence="1">
    <location>
        <begin position="67"/>
        <end position="90"/>
    </location>
</feature>
<evidence type="ECO:0000313" key="3">
    <source>
        <dbReference type="Proteomes" id="UP001602287"/>
    </source>
</evidence>
<feature type="transmembrane region" description="Helical" evidence="1">
    <location>
        <begin position="129"/>
        <end position="150"/>
    </location>
</feature>
<accession>A0ABW6VZZ9</accession>
<keyword evidence="1" id="KW-0812">Transmembrane</keyword>
<protein>
    <submittedName>
        <fullName evidence="2">DUF6518 family protein</fullName>
    </submittedName>
</protein>
<dbReference type="InterPro" id="IPR045393">
    <property type="entry name" value="DUF6518"/>
</dbReference>
<reference evidence="2 3" key="1">
    <citation type="submission" date="2024-10" db="EMBL/GenBank/DDBJ databases">
        <title>The Natural Products Discovery Center: Release of the First 8490 Sequenced Strains for Exploring Actinobacteria Biosynthetic Diversity.</title>
        <authorList>
            <person name="Kalkreuter E."/>
            <person name="Kautsar S.A."/>
            <person name="Yang D."/>
            <person name="Bader C.D."/>
            <person name="Teijaro C.N."/>
            <person name="Fluegel L."/>
            <person name="Davis C.M."/>
            <person name="Simpson J.R."/>
            <person name="Lauterbach L."/>
            <person name="Steele A.D."/>
            <person name="Gui C."/>
            <person name="Meng S."/>
            <person name="Li G."/>
            <person name="Viehrig K."/>
            <person name="Ye F."/>
            <person name="Su P."/>
            <person name="Kiefer A.F."/>
            <person name="Nichols A."/>
            <person name="Cepeda A.J."/>
            <person name="Yan W."/>
            <person name="Fan B."/>
            <person name="Jiang Y."/>
            <person name="Adhikari A."/>
            <person name="Zheng C.-J."/>
            <person name="Schuster L."/>
            <person name="Cowan T.M."/>
            <person name="Smanski M.J."/>
            <person name="Chevrette M.G."/>
            <person name="De Carvalho L.P.S."/>
            <person name="Shen B."/>
        </authorList>
    </citation>
    <scope>NUCLEOTIDE SEQUENCE [LARGE SCALE GENOMIC DNA]</scope>
    <source>
        <strain evidence="2 3">NPDC000140</strain>
    </source>
</reference>
<feature type="transmembrane region" description="Helical" evidence="1">
    <location>
        <begin position="102"/>
        <end position="122"/>
    </location>
</feature>
<evidence type="ECO:0000313" key="2">
    <source>
        <dbReference type="EMBL" id="MFF5202077.1"/>
    </source>
</evidence>
<keyword evidence="3" id="KW-1185">Reference proteome</keyword>
<dbReference type="Proteomes" id="UP001602287">
    <property type="component" value="Unassembled WGS sequence"/>
</dbReference>
<organism evidence="2 3">
    <name type="scientific">Micromonospora parva</name>
    <dbReference type="NCBI Taxonomy" id="1464048"/>
    <lineage>
        <taxon>Bacteria</taxon>
        <taxon>Bacillati</taxon>
        <taxon>Actinomycetota</taxon>
        <taxon>Actinomycetes</taxon>
        <taxon>Micromonosporales</taxon>
        <taxon>Micromonosporaceae</taxon>
        <taxon>Micromonospora</taxon>
    </lineage>
</organism>
<feature type="transmembrane region" description="Helical" evidence="1">
    <location>
        <begin position="12"/>
        <end position="33"/>
    </location>
</feature>
<feature type="transmembrane region" description="Helical" evidence="1">
    <location>
        <begin position="39"/>
        <end position="60"/>
    </location>
</feature>
<sequence>MTTVDREVQRRHRVLTVVAGGVLLGVVDLLLQLGLPYPWANLANSSAVWAVGAFAIGWWLRADWRRSAFAGIVLLVVAVEAYYVAAVVLLDDSAQNLWSPTTLMWLFFGVLAGALFGVAGGLSRYGQPWVRAIAVAMPGAVLLAEAAMLFHRSAQPGHDSHYRTDSLQTAVIEVVLGAALILVVGRTNRVRLQALAAATALAVLGFAAYTIAGFGS</sequence>
<evidence type="ECO:0000256" key="1">
    <source>
        <dbReference type="SAM" id="Phobius"/>
    </source>
</evidence>
<dbReference type="Pfam" id="PF20128">
    <property type="entry name" value="DUF6518"/>
    <property type="match status" value="1"/>
</dbReference>
<gene>
    <name evidence="2" type="ORF">ACFY3B_20990</name>
</gene>
<keyword evidence="1" id="KW-1133">Transmembrane helix</keyword>
<dbReference type="RefSeq" id="WP_387221548.1">
    <property type="nucleotide sequence ID" value="NZ_JBIAZM010000008.1"/>
</dbReference>
<feature type="transmembrane region" description="Helical" evidence="1">
    <location>
        <begin position="194"/>
        <end position="214"/>
    </location>
</feature>
<dbReference type="EMBL" id="JBIAZM010000008">
    <property type="protein sequence ID" value="MFF5202077.1"/>
    <property type="molecule type" value="Genomic_DNA"/>
</dbReference>
<comment type="caution">
    <text evidence="2">The sequence shown here is derived from an EMBL/GenBank/DDBJ whole genome shotgun (WGS) entry which is preliminary data.</text>
</comment>
<feature type="transmembrane region" description="Helical" evidence="1">
    <location>
        <begin position="170"/>
        <end position="187"/>
    </location>
</feature>
<keyword evidence="1" id="KW-0472">Membrane</keyword>
<proteinExistence type="predicted"/>